<sequence>MRDGCECWERRQRSVDGSGCVSGVGLRGMRDGCECWERRQRGVDGAGSGCVSGVGLRGMRDGCECWERRQRGVDGAGSGWVRSRFWNNIACCTSALSIAIRHKWHIALHVGHVQAVVNIVE</sequence>
<evidence type="ECO:0000313" key="1">
    <source>
        <dbReference type="EMBL" id="KAK3267140.1"/>
    </source>
</evidence>
<proteinExistence type="predicted"/>
<dbReference type="AlphaFoldDB" id="A0AAE0L0F0"/>
<keyword evidence="2" id="KW-1185">Reference proteome</keyword>
<evidence type="ECO:0000313" key="2">
    <source>
        <dbReference type="Proteomes" id="UP001190700"/>
    </source>
</evidence>
<protein>
    <submittedName>
        <fullName evidence="1">Uncharacterized protein</fullName>
    </submittedName>
</protein>
<comment type="caution">
    <text evidence="1">The sequence shown here is derived from an EMBL/GenBank/DDBJ whole genome shotgun (WGS) entry which is preliminary data.</text>
</comment>
<reference evidence="1 2" key="1">
    <citation type="journal article" date="2015" name="Genome Biol. Evol.">
        <title>Comparative Genomics of a Bacterivorous Green Alga Reveals Evolutionary Causalities and Consequences of Phago-Mixotrophic Mode of Nutrition.</title>
        <authorList>
            <person name="Burns J.A."/>
            <person name="Paasch A."/>
            <person name="Narechania A."/>
            <person name="Kim E."/>
        </authorList>
    </citation>
    <scope>NUCLEOTIDE SEQUENCE [LARGE SCALE GENOMIC DNA]</scope>
    <source>
        <strain evidence="1 2">PLY_AMNH</strain>
    </source>
</reference>
<dbReference type="EMBL" id="LGRX02012599">
    <property type="protein sequence ID" value="KAK3267140.1"/>
    <property type="molecule type" value="Genomic_DNA"/>
</dbReference>
<gene>
    <name evidence="1" type="ORF">CYMTET_24289</name>
</gene>
<accession>A0AAE0L0F0</accession>
<name>A0AAE0L0F0_9CHLO</name>
<dbReference type="Proteomes" id="UP001190700">
    <property type="component" value="Unassembled WGS sequence"/>
</dbReference>
<organism evidence="1 2">
    <name type="scientific">Cymbomonas tetramitiformis</name>
    <dbReference type="NCBI Taxonomy" id="36881"/>
    <lineage>
        <taxon>Eukaryota</taxon>
        <taxon>Viridiplantae</taxon>
        <taxon>Chlorophyta</taxon>
        <taxon>Pyramimonadophyceae</taxon>
        <taxon>Pyramimonadales</taxon>
        <taxon>Pyramimonadaceae</taxon>
        <taxon>Cymbomonas</taxon>
    </lineage>
</organism>